<proteinExistence type="predicted"/>
<dbReference type="PANTHER" id="PTHR33281">
    <property type="entry name" value="UPF0187 PROTEIN YNEE"/>
    <property type="match status" value="1"/>
</dbReference>
<evidence type="ECO:0000256" key="8">
    <source>
        <dbReference type="SAM" id="Coils"/>
    </source>
</evidence>
<keyword evidence="12" id="KW-1185">Reference proteome</keyword>
<evidence type="ECO:0000313" key="11">
    <source>
        <dbReference type="EMBL" id="CAG8519226.1"/>
    </source>
</evidence>
<keyword evidence="3" id="KW-1003">Cell membrane</keyword>
<keyword evidence="8" id="KW-0175">Coiled coil</keyword>
<keyword evidence="4 10" id="KW-0812">Transmembrane</keyword>
<feature type="region of interest" description="Disordered" evidence="9">
    <location>
        <begin position="223"/>
        <end position="247"/>
    </location>
</feature>
<evidence type="ECO:0000256" key="5">
    <source>
        <dbReference type="ARBA" id="ARBA00022989"/>
    </source>
</evidence>
<dbReference type="EMBL" id="CAJVQB010001065">
    <property type="protein sequence ID" value="CAG8519226.1"/>
    <property type="molecule type" value="Genomic_DNA"/>
</dbReference>
<keyword evidence="7 10" id="KW-0472">Membrane</keyword>
<evidence type="ECO:0000256" key="2">
    <source>
        <dbReference type="ARBA" id="ARBA00022448"/>
    </source>
</evidence>
<name>A0ABM8W409_GIGMA</name>
<feature type="transmembrane region" description="Helical" evidence="10">
    <location>
        <begin position="32"/>
        <end position="51"/>
    </location>
</feature>
<evidence type="ECO:0000256" key="3">
    <source>
        <dbReference type="ARBA" id="ARBA00022475"/>
    </source>
</evidence>
<evidence type="ECO:0000256" key="9">
    <source>
        <dbReference type="SAM" id="MobiDB-lite"/>
    </source>
</evidence>
<evidence type="ECO:0000313" key="12">
    <source>
        <dbReference type="Proteomes" id="UP000789901"/>
    </source>
</evidence>
<gene>
    <name evidence="11" type="ORF">GMARGA_LOCUS3068</name>
</gene>
<evidence type="ECO:0000256" key="10">
    <source>
        <dbReference type="SAM" id="Phobius"/>
    </source>
</evidence>
<dbReference type="Pfam" id="PF25539">
    <property type="entry name" value="Bestrophin_2"/>
    <property type="match status" value="1"/>
</dbReference>
<keyword evidence="2" id="KW-0813">Transport</keyword>
<comment type="caution">
    <text evidence="11">The sequence shown here is derived from an EMBL/GenBank/DDBJ whole genome shotgun (WGS) entry which is preliminary data.</text>
</comment>
<reference evidence="11 12" key="1">
    <citation type="submission" date="2021-06" db="EMBL/GenBank/DDBJ databases">
        <authorList>
            <person name="Kallberg Y."/>
            <person name="Tangrot J."/>
            <person name="Rosling A."/>
        </authorList>
    </citation>
    <scope>NUCLEOTIDE SEQUENCE [LARGE SCALE GENOMIC DNA]</scope>
    <source>
        <strain evidence="11 12">120-4 pot B 10/14</strain>
    </source>
</reference>
<dbReference type="InterPro" id="IPR044669">
    <property type="entry name" value="YneE/VCCN1/2-like"/>
</dbReference>
<evidence type="ECO:0000256" key="6">
    <source>
        <dbReference type="ARBA" id="ARBA00023065"/>
    </source>
</evidence>
<evidence type="ECO:0000256" key="1">
    <source>
        <dbReference type="ARBA" id="ARBA00004651"/>
    </source>
</evidence>
<keyword evidence="5 10" id="KW-1133">Transmembrane helix</keyword>
<dbReference type="Proteomes" id="UP000789901">
    <property type="component" value="Unassembled WGS sequence"/>
</dbReference>
<protein>
    <submittedName>
        <fullName evidence="11">16506_t:CDS:1</fullName>
    </submittedName>
</protein>
<sequence length="499" mass="57634">MGNFERCQQVDTSKEENLPYLIRWKGSVAKRVILQTLSVTAFATAVTVVYFKTNLKPSIPQTFIPVLGFVVGRKAWSSMVVAIRNLTRYIWVCVKRVKTEREKNEAKEKKELGYLEHIKNNNELKEKYDEVKKYDELKKEKDKKLTEEEIKEDEEISKKRKELEEAMLKEEEKEILIEKQSAVRLLIGFAFAVKHYLREEEGDECDDVKPFISNIKSNLPGFEDLSVQDTAGDNENTTEDTTDDTPQKSMWKKISSCISSFKNKKKPHHGKNEEMKAPNHNLPLEISLYLSDYIKIQFRKGRIGVPLTNNMLMSINSLIECLTTFERILRTPIPLAYSIHLSQTVWIYCLSLPFQLVNSVGWSTIPIVFLASFILLGIERIAAEIENPFGYDPNDLDLDGFCKIIEREITIITSHIQPSVDDWVFNDENRPFVGQEISALHARNNLTFNQVRHKLLDESIKNIPSKFFGESSEKSRPKMRSKFSIASLKRKNTNNENLV</sequence>
<comment type="subcellular location">
    <subcellularLocation>
        <location evidence="1">Cell membrane</location>
        <topology evidence="1">Multi-pass membrane protein</topology>
    </subcellularLocation>
</comment>
<accession>A0ABM8W409</accession>
<evidence type="ECO:0000256" key="7">
    <source>
        <dbReference type="ARBA" id="ARBA00023136"/>
    </source>
</evidence>
<evidence type="ECO:0000256" key="4">
    <source>
        <dbReference type="ARBA" id="ARBA00022692"/>
    </source>
</evidence>
<organism evidence="11 12">
    <name type="scientific">Gigaspora margarita</name>
    <dbReference type="NCBI Taxonomy" id="4874"/>
    <lineage>
        <taxon>Eukaryota</taxon>
        <taxon>Fungi</taxon>
        <taxon>Fungi incertae sedis</taxon>
        <taxon>Mucoromycota</taxon>
        <taxon>Glomeromycotina</taxon>
        <taxon>Glomeromycetes</taxon>
        <taxon>Diversisporales</taxon>
        <taxon>Gigasporaceae</taxon>
        <taxon>Gigaspora</taxon>
    </lineage>
</organism>
<dbReference type="PANTHER" id="PTHR33281:SF19">
    <property type="entry name" value="VOLTAGE-DEPENDENT ANION CHANNEL-FORMING PROTEIN YNEE"/>
    <property type="match status" value="1"/>
</dbReference>
<feature type="coiled-coil region" evidence="8">
    <location>
        <begin position="134"/>
        <end position="180"/>
    </location>
</feature>
<keyword evidence="6" id="KW-0406">Ion transport</keyword>